<protein>
    <recommendedName>
        <fullName evidence="3">Tubby C 2 family protein</fullName>
    </recommendedName>
</protein>
<sequence length="174" mass="20457">MAKLYIHDKQLSNVTRTVVTNEHGHSLFLIVGRWGTQGDVLSLYCMNKTLVASIKQISLAFGSRFEIYENDKKVGTLQKIFNWPGDFYYIKQLNWSVHGDIHNHYYKIHHFNKKIMQMRKVAFVTGDYYLLEVPQSANIPTCICIAAIMDYWLYNRNRKKTMFYFNGRLSNSLD</sequence>
<reference evidence="1 2" key="1">
    <citation type="submission" date="2014-08" db="EMBL/GenBank/DDBJ databases">
        <title>Genome sequence of Tetragenococcus muriaticus.</title>
        <authorList>
            <person name="Chuea-nongthon C."/>
            <person name="Rodtong S."/>
            <person name="Yongsawatdigul J."/>
            <person name="Steele J.L."/>
            <person name="Liu X.-y."/>
            <person name="Speers J."/>
            <person name="Glasner J.D."/>
            <person name="Neeno-Eckwall E.C."/>
        </authorList>
    </citation>
    <scope>NUCLEOTIDE SEQUENCE [LARGE SCALE GENOMIC DNA]</scope>
    <source>
        <strain evidence="1 2">3MR10-3</strain>
    </source>
</reference>
<dbReference type="Proteomes" id="UP000029381">
    <property type="component" value="Unassembled WGS sequence"/>
</dbReference>
<dbReference type="AlphaFoldDB" id="A0A091C449"/>
<dbReference type="Pfam" id="PF04525">
    <property type="entry name" value="LOR"/>
    <property type="match status" value="1"/>
</dbReference>
<keyword evidence="2" id="KW-1185">Reference proteome</keyword>
<gene>
    <name evidence="1" type="ORF">TMU3MR103_1024</name>
</gene>
<organism evidence="1 2">
    <name type="scientific">Tetragenococcus muriaticus 3MR10-3</name>
    <dbReference type="NCBI Taxonomy" id="1302648"/>
    <lineage>
        <taxon>Bacteria</taxon>
        <taxon>Bacillati</taxon>
        <taxon>Bacillota</taxon>
        <taxon>Bacilli</taxon>
        <taxon>Lactobacillales</taxon>
        <taxon>Enterococcaceae</taxon>
        <taxon>Tetragenococcus</taxon>
    </lineage>
</organism>
<dbReference type="SUPFAM" id="SSF54518">
    <property type="entry name" value="Tubby C-terminal domain-like"/>
    <property type="match status" value="1"/>
</dbReference>
<evidence type="ECO:0000313" key="1">
    <source>
        <dbReference type="EMBL" id="KFN91440.1"/>
    </source>
</evidence>
<evidence type="ECO:0000313" key="2">
    <source>
        <dbReference type="Proteomes" id="UP000029381"/>
    </source>
</evidence>
<evidence type="ECO:0008006" key="3">
    <source>
        <dbReference type="Google" id="ProtNLM"/>
    </source>
</evidence>
<accession>A0A091C449</accession>
<dbReference type="InterPro" id="IPR007612">
    <property type="entry name" value="LOR"/>
</dbReference>
<proteinExistence type="predicted"/>
<dbReference type="EMBL" id="JPVT01000096">
    <property type="protein sequence ID" value="KFN91440.1"/>
    <property type="molecule type" value="Genomic_DNA"/>
</dbReference>
<dbReference type="RefSeq" id="WP_028790535.1">
    <property type="nucleotide sequence ID" value="NZ_JPVT01000096.1"/>
</dbReference>
<name>A0A091C449_9ENTE</name>
<dbReference type="PATRIC" id="fig|1302648.3.peg.994"/>
<dbReference type="InterPro" id="IPR025659">
    <property type="entry name" value="Tubby-like_C"/>
</dbReference>
<comment type="caution">
    <text evidence="1">The sequence shown here is derived from an EMBL/GenBank/DDBJ whole genome shotgun (WGS) entry which is preliminary data.</text>
</comment>